<dbReference type="STRING" id="360412.LARV_02449"/>
<dbReference type="AlphaFoldDB" id="A0A0S7BJB7"/>
<dbReference type="EMBL" id="DF967972">
    <property type="protein sequence ID" value="GAP14675.1"/>
    <property type="molecule type" value="Genomic_DNA"/>
</dbReference>
<proteinExistence type="predicted"/>
<accession>A0A0S7BJB7</accession>
<protein>
    <submittedName>
        <fullName evidence="1">Uncharacterized protein</fullName>
    </submittedName>
</protein>
<reference evidence="1" key="1">
    <citation type="submission" date="2015-07" db="EMBL/GenBank/DDBJ databases">
        <title>Draft Genome Sequences of Anaerolinea thermolimosa IMO-1, Bellilinea caldifistulae GOMI-1, Leptolinea tardivitalis YMTK-2, Levilinea saccharolytica KIBI-1,Longilinea arvoryzae KOME-1, Previously Described as Members of the Anaerolineaceae (Chloroflexi).</title>
        <authorList>
            <person name="Sekiguchi Y."/>
            <person name="Ohashi A."/>
            <person name="Matsuura N."/>
            <person name="Tourlousse M.D."/>
        </authorList>
    </citation>
    <scope>NUCLEOTIDE SEQUENCE [LARGE SCALE GENOMIC DNA]</scope>
    <source>
        <strain evidence="1">KOME-1</strain>
    </source>
</reference>
<gene>
    <name evidence="1" type="ORF">LARV_02449</name>
</gene>
<dbReference type="Proteomes" id="UP000055060">
    <property type="component" value="Unassembled WGS sequence"/>
</dbReference>
<dbReference type="RefSeq" id="WP_075073913.1">
    <property type="nucleotide sequence ID" value="NZ_DF967972.1"/>
</dbReference>
<sequence>MARILQGCVTFTNGVPAQNVEVRVFDQDAAGNPDDDLTLTVGLSDSQGNFEVTYDPGRFRDAITFTRSEPRNPPLDWTLVRREHRRTDWLDIFSPYLKFSYSFQGKQKEFRTALNWFTPAYTLPQVFTDRPFSPTRHGYHFVNQFKGVPVPFSIPEIPGLVRLSGTYGLCGGMSSSVYDHYLFGQEIPQRNTIPRTGSVLQRYLYRRQMDTFGTLGEYVLKFIAWMKLPDETEAGLSSLTWHEYQQFRERLESNLGSVLGIIYEKGTQLNRLFLNHQVLGYGLDQLDEDRSAIRIYDPNFPDRDDVTIRLERRRVGESNGQPVYGLACEEDLGDRKIREIHGFFLMPYIPIRPPQRLA</sequence>
<keyword evidence="2" id="KW-1185">Reference proteome</keyword>
<evidence type="ECO:0000313" key="2">
    <source>
        <dbReference type="Proteomes" id="UP000055060"/>
    </source>
</evidence>
<evidence type="ECO:0000313" key="1">
    <source>
        <dbReference type="EMBL" id="GAP14675.1"/>
    </source>
</evidence>
<name>A0A0S7BJB7_9CHLR</name>
<dbReference type="OrthoDB" id="157098at2"/>
<organism evidence="1">
    <name type="scientific">Longilinea arvoryzae</name>
    <dbReference type="NCBI Taxonomy" id="360412"/>
    <lineage>
        <taxon>Bacteria</taxon>
        <taxon>Bacillati</taxon>
        <taxon>Chloroflexota</taxon>
        <taxon>Anaerolineae</taxon>
        <taxon>Anaerolineales</taxon>
        <taxon>Anaerolineaceae</taxon>
        <taxon>Longilinea</taxon>
    </lineage>
</organism>